<sequence>MFFSDGASDHPGLTPWKEFEFAMKEVGLEVTKINGGTRHFSAVSPAIVPRAPYSTHAPHDGKIEFWTVRAMGRDLANKYGWTWETFSLKQ</sequence>
<dbReference type="EMBL" id="CP086714">
    <property type="protein sequence ID" value="WOO76898.1"/>
    <property type="molecule type" value="Genomic_DNA"/>
</dbReference>
<dbReference type="Proteomes" id="UP000827549">
    <property type="component" value="Chromosome 1"/>
</dbReference>
<evidence type="ECO:0000313" key="1">
    <source>
        <dbReference type="EMBL" id="WOO76898.1"/>
    </source>
</evidence>
<organism evidence="1 2">
    <name type="scientific">Vanrija pseudolonga</name>
    <dbReference type="NCBI Taxonomy" id="143232"/>
    <lineage>
        <taxon>Eukaryota</taxon>
        <taxon>Fungi</taxon>
        <taxon>Dikarya</taxon>
        <taxon>Basidiomycota</taxon>
        <taxon>Agaricomycotina</taxon>
        <taxon>Tremellomycetes</taxon>
        <taxon>Trichosporonales</taxon>
        <taxon>Trichosporonaceae</taxon>
        <taxon>Vanrija</taxon>
    </lineage>
</organism>
<reference evidence="1" key="1">
    <citation type="submission" date="2023-10" db="EMBL/GenBank/DDBJ databases">
        <authorList>
            <person name="Noh H."/>
        </authorList>
    </citation>
    <scope>NUCLEOTIDE SEQUENCE</scope>
    <source>
        <strain evidence="1">DUCC4014</strain>
    </source>
</reference>
<gene>
    <name evidence="1" type="ORF">LOC62_01G000511</name>
</gene>
<keyword evidence="2" id="KW-1185">Reference proteome</keyword>
<name>A0AAF0Y559_9TREE</name>
<protein>
    <submittedName>
        <fullName evidence="1">Uncharacterized protein</fullName>
    </submittedName>
</protein>
<proteinExistence type="predicted"/>
<dbReference type="GeneID" id="87803769"/>
<evidence type="ECO:0000313" key="2">
    <source>
        <dbReference type="Proteomes" id="UP000827549"/>
    </source>
</evidence>
<dbReference type="AlphaFoldDB" id="A0AAF0Y559"/>
<dbReference type="RefSeq" id="XP_062622930.1">
    <property type="nucleotide sequence ID" value="XM_062766946.1"/>
</dbReference>
<accession>A0AAF0Y559</accession>